<keyword evidence="3" id="KW-1185">Reference proteome</keyword>
<gene>
    <name evidence="2" type="ORF">KSF_103220</name>
</gene>
<reference evidence="2" key="1">
    <citation type="submission" date="2020-10" db="EMBL/GenBank/DDBJ databases">
        <title>Taxonomic study of unclassified bacteria belonging to the class Ktedonobacteria.</title>
        <authorList>
            <person name="Yabe S."/>
            <person name="Wang C.M."/>
            <person name="Zheng Y."/>
            <person name="Sakai Y."/>
            <person name="Cavaletti L."/>
            <person name="Monciardini P."/>
            <person name="Donadio S."/>
        </authorList>
    </citation>
    <scope>NUCLEOTIDE SEQUENCE</scope>
    <source>
        <strain evidence="2">ID150040</strain>
    </source>
</reference>
<feature type="transmembrane region" description="Helical" evidence="1">
    <location>
        <begin position="113"/>
        <end position="133"/>
    </location>
</feature>
<feature type="transmembrane region" description="Helical" evidence="1">
    <location>
        <begin position="83"/>
        <end position="101"/>
    </location>
</feature>
<feature type="transmembrane region" description="Helical" evidence="1">
    <location>
        <begin position="44"/>
        <end position="62"/>
    </location>
</feature>
<organism evidence="2 3">
    <name type="scientific">Reticulibacter mediterranei</name>
    <dbReference type="NCBI Taxonomy" id="2778369"/>
    <lineage>
        <taxon>Bacteria</taxon>
        <taxon>Bacillati</taxon>
        <taxon>Chloroflexota</taxon>
        <taxon>Ktedonobacteria</taxon>
        <taxon>Ktedonobacterales</taxon>
        <taxon>Reticulibacteraceae</taxon>
        <taxon>Reticulibacter</taxon>
    </lineage>
</organism>
<accession>A0A8J3IQU0</accession>
<sequence>MNQSASKDQSVLKTYLREFLTAMFTYAVVVLVSVSLLEHSPSEAWWRIPLALTPMVPLFFALRAFLRYFHQIDELQKRIQLEALALSFCVTCVVTFGYGLLEYAGFPALNWTWVPTFMMTFWGIGTAIASLRYK</sequence>
<evidence type="ECO:0000313" key="3">
    <source>
        <dbReference type="Proteomes" id="UP000597444"/>
    </source>
</evidence>
<evidence type="ECO:0000256" key="1">
    <source>
        <dbReference type="SAM" id="Phobius"/>
    </source>
</evidence>
<keyword evidence="1" id="KW-0472">Membrane</keyword>
<evidence type="ECO:0000313" key="2">
    <source>
        <dbReference type="EMBL" id="GHP00275.1"/>
    </source>
</evidence>
<name>A0A8J3IQU0_9CHLR</name>
<keyword evidence="1" id="KW-1133">Transmembrane helix</keyword>
<protein>
    <recommendedName>
        <fullName evidence="4">Transmembrane protein</fullName>
    </recommendedName>
</protein>
<keyword evidence="1" id="KW-0812">Transmembrane</keyword>
<feature type="transmembrane region" description="Helical" evidence="1">
    <location>
        <begin position="20"/>
        <end position="38"/>
    </location>
</feature>
<dbReference type="EMBL" id="BNJK01000002">
    <property type="protein sequence ID" value="GHP00275.1"/>
    <property type="molecule type" value="Genomic_DNA"/>
</dbReference>
<evidence type="ECO:0008006" key="4">
    <source>
        <dbReference type="Google" id="ProtNLM"/>
    </source>
</evidence>
<proteinExistence type="predicted"/>
<dbReference type="AlphaFoldDB" id="A0A8J3IQU0"/>
<dbReference type="Proteomes" id="UP000597444">
    <property type="component" value="Unassembled WGS sequence"/>
</dbReference>
<comment type="caution">
    <text evidence="2">The sequence shown here is derived from an EMBL/GenBank/DDBJ whole genome shotgun (WGS) entry which is preliminary data.</text>
</comment>